<evidence type="ECO:0000256" key="1">
    <source>
        <dbReference type="SAM" id="MobiDB-lite"/>
    </source>
</evidence>
<dbReference type="SUPFAM" id="SSF82866">
    <property type="entry name" value="Multidrug efflux transporter AcrB transmembrane domain"/>
    <property type="match status" value="1"/>
</dbReference>
<keyword evidence="2" id="KW-0812">Transmembrane</keyword>
<feature type="transmembrane region" description="Helical" evidence="2">
    <location>
        <begin position="110"/>
        <end position="131"/>
    </location>
</feature>
<dbReference type="InterPro" id="IPR001036">
    <property type="entry name" value="Acrflvin-R"/>
</dbReference>
<feature type="region of interest" description="Disordered" evidence="1">
    <location>
        <begin position="179"/>
        <end position="199"/>
    </location>
</feature>
<feature type="compositionally biased region" description="Basic and acidic residues" evidence="1">
    <location>
        <begin position="229"/>
        <end position="240"/>
    </location>
</feature>
<evidence type="ECO:0000256" key="2">
    <source>
        <dbReference type="SAM" id="Phobius"/>
    </source>
</evidence>
<feature type="transmembrane region" description="Helical" evidence="2">
    <location>
        <begin position="38"/>
        <end position="58"/>
    </location>
</feature>
<dbReference type="EMBL" id="AP027734">
    <property type="protein sequence ID" value="BDZ55156.1"/>
    <property type="molecule type" value="Genomic_DNA"/>
</dbReference>
<dbReference type="PANTHER" id="PTHR32063:SF0">
    <property type="entry name" value="SWARMING MOTILITY PROTEIN SWRC"/>
    <property type="match status" value="1"/>
</dbReference>
<keyword evidence="4" id="KW-1185">Reference proteome</keyword>
<proteinExistence type="predicted"/>
<evidence type="ECO:0000313" key="3">
    <source>
        <dbReference type="EMBL" id="BDZ55156.1"/>
    </source>
</evidence>
<feature type="compositionally biased region" description="Basic and acidic residues" evidence="1">
    <location>
        <begin position="179"/>
        <end position="191"/>
    </location>
</feature>
<evidence type="ECO:0008006" key="5">
    <source>
        <dbReference type="Google" id="ProtNLM"/>
    </source>
</evidence>
<keyword evidence="2" id="KW-0472">Membrane</keyword>
<dbReference type="Gene3D" id="1.20.1640.10">
    <property type="entry name" value="Multidrug efflux transporter AcrB transmembrane domain"/>
    <property type="match status" value="1"/>
</dbReference>
<dbReference type="Proteomes" id="UP001321477">
    <property type="component" value="Chromosome"/>
</dbReference>
<feature type="transmembrane region" description="Helical" evidence="2">
    <location>
        <begin position="12"/>
        <end position="31"/>
    </location>
</feature>
<name>A0ABM8H306_9MICO</name>
<gene>
    <name evidence="3" type="ORF">GCM10025870_22290</name>
</gene>
<dbReference type="Pfam" id="PF00873">
    <property type="entry name" value="ACR_tran"/>
    <property type="match status" value="1"/>
</dbReference>
<keyword evidence="2" id="KW-1133">Transmembrane helix</keyword>
<dbReference type="PRINTS" id="PR00702">
    <property type="entry name" value="ACRIFLAVINRP"/>
</dbReference>
<sequence>MTADQQESFAQLGLALLAAILIVYVVMVATFKSLLQPLLLLVSVPFAATGAILLQVATGIPLGVASLVGVLMLVGIVVTNAIVLVDLVNQYRERGMEVRDALLHGASRRLRPILMTALATIFALFPLALGITGSGGFISQPLALVVIGGLFSSTLLTLLVLPALYDLVEGGRERRRARRAAERAAADEPRAPEPALAATGAAAAAPAAAAPAAAGPAAAAPERSVAGPDAERASAEEDDD</sequence>
<dbReference type="PANTHER" id="PTHR32063">
    <property type="match status" value="1"/>
</dbReference>
<dbReference type="Gene3D" id="3.30.70.1440">
    <property type="entry name" value="Multidrug efflux transporter AcrB pore domain"/>
    <property type="match status" value="1"/>
</dbReference>
<feature type="transmembrane region" description="Helical" evidence="2">
    <location>
        <begin position="64"/>
        <end position="89"/>
    </location>
</feature>
<reference evidence="4" key="1">
    <citation type="journal article" date="2019" name="Int. J. Syst. Evol. Microbiol.">
        <title>The Global Catalogue of Microorganisms (GCM) 10K type strain sequencing project: providing services to taxonomists for standard genome sequencing and annotation.</title>
        <authorList>
            <consortium name="The Broad Institute Genomics Platform"/>
            <consortium name="The Broad Institute Genome Sequencing Center for Infectious Disease"/>
            <person name="Wu L."/>
            <person name="Ma J."/>
        </authorList>
    </citation>
    <scope>NUCLEOTIDE SEQUENCE [LARGE SCALE GENOMIC DNA]</scope>
    <source>
        <strain evidence="4">NBRC 109019</strain>
    </source>
</reference>
<accession>A0ABM8H306</accession>
<feature type="transmembrane region" description="Helical" evidence="2">
    <location>
        <begin position="143"/>
        <end position="168"/>
    </location>
</feature>
<feature type="region of interest" description="Disordered" evidence="1">
    <location>
        <begin position="213"/>
        <end position="240"/>
    </location>
</feature>
<protein>
    <recommendedName>
        <fullName evidence="5">AcrB/AcrD/AcrF family protein</fullName>
    </recommendedName>
</protein>
<organism evidence="3 4">
    <name type="scientific">Agromyces marinus</name>
    <dbReference type="NCBI Taxonomy" id="1389020"/>
    <lineage>
        <taxon>Bacteria</taxon>
        <taxon>Bacillati</taxon>
        <taxon>Actinomycetota</taxon>
        <taxon>Actinomycetes</taxon>
        <taxon>Micrococcales</taxon>
        <taxon>Microbacteriaceae</taxon>
        <taxon>Agromyces</taxon>
    </lineage>
</organism>
<evidence type="ECO:0000313" key="4">
    <source>
        <dbReference type="Proteomes" id="UP001321477"/>
    </source>
</evidence>